<reference evidence="1" key="1">
    <citation type="submission" date="2024-09" db="EMBL/GenBank/DDBJ databases">
        <title>Black Yeasts Isolated from many extreme environments.</title>
        <authorList>
            <person name="Coleine C."/>
            <person name="Stajich J.E."/>
            <person name="Selbmann L."/>
        </authorList>
    </citation>
    <scope>NUCLEOTIDE SEQUENCE</scope>
    <source>
        <strain evidence="1">CCFEE 5737</strain>
    </source>
</reference>
<comment type="caution">
    <text evidence="1">The sequence shown here is derived from an EMBL/GenBank/DDBJ whole genome shotgun (WGS) entry which is preliminary data.</text>
</comment>
<evidence type="ECO:0000313" key="2">
    <source>
        <dbReference type="Proteomes" id="UP001186974"/>
    </source>
</evidence>
<sequence>MLGAAGKSPVRQHVIPQARESTQNQSLRRPQLQNNNVSVFSDSSNQYVPVPKRWLRDHCQCESCIHPVTKQRLIETFDIEDVDIRSITQSNSGFNVLWSDGHKSYFTEDWLTRSGLKAQSRVAERQGLTDVRLWNGKTFQADEHTNPLPTIHYSEVMASDEGVGAWTALIRKYGFAYVDGCPPTPEATQELLERIAFIRHTHYGGFWDFTSDLSYGDTAYTDLAIGAHTDTTYFTDPGGLQMFHMLSHENGSGGMSLLVDGFAAAQELLTNYPDDYAILATVPVHSHASGNEGISVQPQCTFPVLVHDPQNGHLVQVRWNTTDRAAIDTPMEYMQRWYDAGEKWAAILRKHEYWEQLQPGKPLIFDNWRVLHGRSSFTGKRRLCGGYISMDDFISRFKTTNWGKDSVLKAVAQG</sequence>
<accession>A0ACC3D599</accession>
<protein>
    <submittedName>
        <fullName evidence="1">Uncharacterized protein</fullName>
    </submittedName>
</protein>
<dbReference type="EMBL" id="JAWDJW010007484">
    <property type="protein sequence ID" value="KAK3062069.1"/>
    <property type="molecule type" value="Genomic_DNA"/>
</dbReference>
<gene>
    <name evidence="1" type="ORF">LTS18_004887</name>
</gene>
<name>A0ACC3D599_9PEZI</name>
<evidence type="ECO:0000313" key="1">
    <source>
        <dbReference type="EMBL" id="KAK3062069.1"/>
    </source>
</evidence>
<keyword evidence="2" id="KW-1185">Reference proteome</keyword>
<dbReference type="Proteomes" id="UP001186974">
    <property type="component" value="Unassembled WGS sequence"/>
</dbReference>
<organism evidence="1 2">
    <name type="scientific">Coniosporium uncinatum</name>
    <dbReference type="NCBI Taxonomy" id="93489"/>
    <lineage>
        <taxon>Eukaryota</taxon>
        <taxon>Fungi</taxon>
        <taxon>Dikarya</taxon>
        <taxon>Ascomycota</taxon>
        <taxon>Pezizomycotina</taxon>
        <taxon>Dothideomycetes</taxon>
        <taxon>Dothideomycetes incertae sedis</taxon>
        <taxon>Coniosporium</taxon>
    </lineage>
</organism>
<proteinExistence type="predicted"/>